<evidence type="ECO:0000256" key="3">
    <source>
        <dbReference type="SAM" id="MobiDB-lite"/>
    </source>
</evidence>
<organism evidence="5 6">
    <name type="scientific">Acaulospora morrowiae</name>
    <dbReference type="NCBI Taxonomy" id="94023"/>
    <lineage>
        <taxon>Eukaryota</taxon>
        <taxon>Fungi</taxon>
        <taxon>Fungi incertae sedis</taxon>
        <taxon>Mucoromycota</taxon>
        <taxon>Glomeromycotina</taxon>
        <taxon>Glomeromycetes</taxon>
        <taxon>Diversisporales</taxon>
        <taxon>Acaulosporaceae</taxon>
        <taxon>Acaulospora</taxon>
    </lineage>
</organism>
<evidence type="ECO:0000259" key="4">
    <source>
        <dbReference type="Pfam" id="PF07714"/>
    </source>
</evidence>
<gene>
    <name evidence="5" type="ORF">AMORRO_LOCUS2231</name>
</gene>
<dbReference type="Gene3D" id="1.10.510.10">
    <property type="entry name" value="Transferase(Phosphotransferase) domain 1"/>
    <property type="match status" value="1"/>
</dbReference>
<dbReference type="Pfam" id="PF24681">
    <property type="entry name" value="Kelch_KLHDC2_KLHL20_DRC7"/>
    <property type="match status" value="1"/>
</dbReference>
<evidence type="ECO:0000313" key="5">
    <source>
        <dbReference type="EMBL" id="CAG8479324.1"/>
    </source>
</evidence>
<dbReference type="GO" id="GO:0004672">
    <property type="term" value="F:protein kinase activity"/>
    <property type="evidence" value="ECO:0007669"/>
    <property type="project" value="InterPro"/>
</dbReference>
<dbReference type="InterPro" id="IPR001245">
    <property type="entry name" value="Ser-Thr/Tyr_kinase_cat_dom"/>
</dbReference>
<feature type="region of interest" description="Disordered" evidence="3">
    <location>
        <begin position="207"/>
        <end position="235"/>
    </location>
</feature>
<accession>A0A9N8Z6C2</accession>
<comment type="caution">
    <text evidence="5">The sequence shown here is derived from an EMBL/GenBank/DDBJ whole genome shotgun (WGS) entry which is preliminary data.</text>
</comment>
<dbReference type="Proteomes" id="UP000789342">
    <property type="component" value="Unassembled WGS sequence"/>
</dbReference>
<sequence length="396" mass="43625">MCGVIDTKNTVGSSSRDLFYLDLSKNFKDSLPIIEISSNLPVKNMWTTANAYGSTIFLCGGWLSYVSNGTLDNIDYVFTFSTQDNTWQRPSIYGTPPTSHPLAAVSSVIDKAGKIYLFGGDNGTTAYSKMYILDTINLTWLDSSDAGMAFNKTLYASVLLNNGEILYIGGLYPSGPAGAVAVSNEIYLFDIRKNAWTTEFISNITQATTGKPTTTEDPTTASVSTSPTTNSNPQSSTTLIAISEDMHYTFLFLFHIFTAALRTNDASAIDCPVLLEASKLSSCHRIRLADFKIKGYWVFLDESTMTTSSALKGMPGYINPQCVLTYGFKRNKKSDIFSYGIILWEVSSCKPPCPPLNPIEGTPRNFVELYKRCQNITPDERPNIEEIVSILQTLAY</sequence>
<dbReference type="SUPFAM" id="SSF117281">
    <property type="entry name" value="Kelch motif"/>
    <property type="match status" value="1"/>
</dbReference>
<keyword evidence="6" id="KW-1185">Reference proteome</keyword>
<protein>
    <submittedName>
        <fullName evidence="5">7926_t:CDS:1</fullName>
    </submittedName>
</protein>
<dbReference type="InterPro" id="IPR011009">
    <property type="entry name" value="Kinase-like_dom_sf"/>
</dbReference>
<evidence type="ECO:0000256" key="2">
    <source>
        <dbReference type="ARBA" id="ARBA00022737"/>
    </source>
</evidence>
<keyword evidence="1" id="KW-0880">Kelch repeat</keyword>
<reference evidence="5" key="1">
    <citation type="submission" date="2021-06" db="EMBL/GenBank/DDBJ databases">
        <authorList>
            <person name="Kallberg Y."/>
            <person name="Tangrot J."/>
            <person name="Rosling A."/>
        </authorList>
    </citation>
    <scope>NUCLEOTIDE SEQUENCE</scope>
    <source>
        <strain evidence="5">CL551</strain>
    </source>
</reference>
<dbReference type="PANTHER" id="PTHR46093">
    <property type="entry name" value="ACYL-COA-BINDING DOMAIN-CONTAINING PROTEIN 5"/>
    <property type="match status" value="1"/>
</dbReference>
<evidence type="ECO:0000256" key="1">
    <source>
        <dbReference type="ARBA" id="ARBA00022441"/>
    </source>
</evidence>
<dbReference type="InterPro" id="IPR015915">
    <property type="entry name" value="Kelch-typ_b-propeller"/>
</dbReference>
<dbReference type="SUPFAM" id="SSF56112">
    <property type="entry name" value="Protein kinase-like (PK-like)"/>
    <property type="match status" value="1"/>
</dbReference>
<dbReference type="Pfam" id="PF07714">
    <property type="entry name" value="PK_Tyr_Ser-Thr"/>
    <property type="match status" value="1"/>
</dbReference>
<dbReference type="AlphaFoldDB" id="A0A9N8Z6C2"/>
<dbReference type="PANTHER" id="PTHR46093:SF18">
    <property type="entry name" value="FIBRONECTIN TYPE-III DOMAIN-CONTAINING PROTEIN"/>
    <property type="match status" value="1"/>
</dbReference>
<proteinExistence type="predicted"/>
<feature type="domain" description="Serine-threonine/tyrosine-protein kinase catalytic" evidence="4">
    <location>
        <begin position="283"/>
        <end position="389"/>
    </location>
</feature>
<keyword evidence="2" id="KW-0677">Repeat</keyword>
<evidence type="ECO:0000313" key="6">
    <source>
        <dbReference type="Proteomes" id="UP000789342"/>
    </source>
</evidence>
<name>A0A9N8Z6C2_9GLOM</name>
<dbReference type="OrthoDB" id="2353542at2759"/>
<dbReference type="EMBL" id="CAJVPV010000914">
    <property type="protein sequence ID" value="CAG8479324.1"/>
    <property type="molecule type" value="Genomic_DNA"/>
</dbReference>
<dbReference type="Gene3D" id="2.120.10.80">
    <property type="entry name" value="Kelch-type beta propeller"/>
    <property type="match status" value="1"/>
</dbReference>